<dbReference type="AlphaFoldDB" id="A0AAJ0BHX4"/>
<keyword evidence="3" id="KW-0560">Oxidoreductase</keyword>
<dbReference type="PANTHER" id="PTHR43765:SF2">
    <property type="entry name" value="2-DEHYDROPANTOATE 2-REDUCTASE"/>
    <property type="match status" value="1"/>
</dbReference>
<dbReference type="GO" id="GO:0008677">
    <property type="term" value="F:2-dehydropantoate 2-reductase activity"/>
    <property type="evidence" value="ECO:0007669"/>
    <property type="project" value="TreeGrafter"/>
</dbReference>
<dbReference type="InterPro" id="IPR013328">
    <property type="entry name" value="6PGD_dom2"/>
</dbReference>
<comment type="caution">
    <text evidence="7">The sequence shown here is derived from an EMBL/GenBank/DDBJ whole genome shotgun (WGS) entry which is preliminary data.</text>
</comment>
<proteinExistence type="inferred from homology"/>
<dbReference type="EMBL" id="MU839829">
    <property type="protein sequence ID" value="KAK1758536.1"/>
    <property type="molecule type" value="Genomic_DNA"/>
</dbReference>
<comment type="similarity">
    <text evidence="1">Belongs to the ketopantoate reductase family.</text>
</comment>
<accession>A0AAJ0BHX4</accession>
<sequence>MAIEITACRFLGALGPGTWHQRDLCRHRWKLEWGDYSRAGTKPSVREPAPAGSHQSRDAPDSRPSPARRKAAPLEDWELGDDLLQPEEYKNLGLGLDGGLSKDKITTALTSASRTAEKARSATPLNGTRTSKGISTDKASSPLSRSAPNEAQAPGGQIEIPELDRTAAKLRLLDEETEVERRHVAHHLQPWKPSDQVYVLGLGLAGRYVAHALAGSESIPPVRYLMTEPFICREWESNGHRFTLELRNGKETITHKRVIGEYAPRPDNNYRPWKWPVSDTIIENLIVTVSAGHVLKALEPIIHRLDHRSTICLIQDGLGIAEAIVDAYFPNTTTRPVFILGHMATSLGQPSRDDLFTVAEVNRRKLYLTLFTPHARGAQLQTLIKRHPPTERVLRQTHLVKLLLAMPGLYGHAHPMEDWLRRKLFTVGFRAIADPLVTLFDCTYDKIADNIYAKQLMDTCLNELCNVIMRFPECRNMQKFRKFQLASTLREEFIRTLRRRRTADSAMRAFTARGWDTDVDFLTGYFVRRGRELGVPVGALESLMLAVKAKQVIFQQRRTEVIPFEEAYSKMTDQGAVEEGEDAGS</sequence>
<dbReference type="InterPro" id="IPR050838">
    <property type="entry name" value="Ketopantoate_reductase"/>
</dbReference>
<feature type="domain" description="Ketopantoate reductase C-terminal" evidence="6">
    <location>
        <begin position="421"/>
        <end position="551"/>
    </location>
</feature>
<dbReference type="PANTHER" id="PTHR43765">
    <property type="entry name" value="2-DEHYDROPANTOATE 2-REDUCTASE-RELATED"/>
    <property type="match status" value="1"/>
</dbReference>
<keyword evidence="8" id="KW-1185">Reference proteome</keyword>
<evidence type="ECO:0000259" key="5">
    <source>
        <dbReference type="Pfam" id="PF02558"/>
    </source>
</evidence>
<dbReference type="SUPFAM" id="SSF48179">
    <property type="entry name" value="6-phosphogluconate dehydrogenase C-terminal domain-like"/>
    <property type="match status" value="1"/>
</dbReference>
<evidence type="ECO:0000313" key="8">
    <source>
        <dbReference type="Proteomes" id="UP001239445"/>
    </source>
</evidence>
<gene>
    <name evidence="7" type="ORF">QBC47DRAFT_411225</name>
</gene>
<name>A0AAJ0BHX4_9PEZI</name>
<dbReference type="Pfam" id="PF08546">
    <property type="entry name" value="ApbA_C"/>
    <property type="match status" value="1"/>
</dbReference>
<dbReference type="GO" id="GO:0050661">
    <property type="term" value="F:NADP binding"/>
    <property type="evidence" value="ECO:0007669"/>
    <property type="project" value="TreeGrafter"/>
</dbReference>
<organism evidence="7 8">
    <name type="scientific">Echria macrotheca</name>
    <dbReference type="NCBI Taxonomy" id="438768"/>
    <lineage>
        <taxon>Eukaryota</taxon>
        <taxon>Fungi</taxon>
        <taxon>Dikarya</taxon>
        <taxon>Ascomycota</taxon>
        <taxon>Pezizomycotina</taxon>
        <taxon>Sordariomycetes</taxon>
        <taxon>Sordariomycetidae</taxon>
        <taxon>Sordariales</taxon>
        <taxon>Schizotheciaceae</taxon>
        <taxon>Echria</taxon>
    </lineage>
</organism>
<dbReference type="GO" id="GO:0005739">
    <property type="term" value="C:mitochondrion"/>
    <property type="evidence" value="ECO:0007669"/>
    <property type="project" value="TreeGrafter"/>
</dbReference>
<evidence type="ECO:0000259" key="6">
    <source>
        <dbReference type="Pfam" id="PF08546"/>
    </source>
</evidence>
<dbReference type="Proteomes" id="UP001239445">
    <property type="component" value="Unassembled WGS sequence"/>
</dbReference>
<evidence type="ECO:0000256" key="1">
    <source>
        <dbReference type="ARBA" id="ARBA00007870"/>
    </source>
</evidence>
<dbReference type="InterPro" id="IPR013332">
    <property type="entry name" value="KPR_N"/>
</dbReference>
<feature type="domain" description="Ketopantoate reductase N-terminal" evidence="5">
    <location>
        <begin position="197"/>
        <end position="330"/>
    </location>
</feature>
<feature type="region of interest" description="Disordered" evidence="4">
    <location>
        <begin position="38"/>
        <end position="80"/>
    </location>
</feature>
<dbReference type="Pfam" id="PF02558">
    <property type="entry name" value="ApbA"/>
    <property type="match status" value="1"/>
</dbReference>
<dbReference type="InterPro" id="IPR013752">
    <property type="entry name" value="KPA_reductase"/>
</dbReference>
<dbReference type="SUPFAM" id="SSF51735">
    <property type="entry name" value="NAD(P)-binding Rossmann-fold domains"/>
    <property type="match status" value="1"/>
</dbReference>
<reference evidence="7" key="1">
    <citation type="submission" date="2023-06" db="EMBL/GenBank/DDBJ databases">
        <title>Genome-scale phylogeny and comparative genomics of the fungal order Sordariales.</title>
        <authorList>
            <consortium name="Lawrence Berkeley National Laboratory"/>
            <person name="Hensen N."/>
            <person name="Bonometti L."/>
            <person name="Westerberg I."/>
            <person name="Brannstrom I.O."/>
            <person name="Guillou S."/>
            <person name="Cros-Aarteil S."/>
            <person name="Calhoun S."/>
            <person name="Haridas S."/>
            <person name="Kuo A."/>
            <person name="Mondo S."/>
            <person name="Pangilinan J."/>
            <person name="Riley R."/>
            <person name="Labutti K."/>
            <person name="Andreopoulos B."/>
            <person name="Lipzen A."/>
            <person name="Chen C."/>
            <person name="Yanf M."/>
            <person name="Daum C."/>
            <person name="Ng V."/>
            <person name="Clum A."/>
            <person name="Steindorff A."/>
            <person name="Ohm R."/>
            <person name="Martin F."/>
            <person name="Silar P."/>
            <person name="Natvig D."/>
            <person name="Lalanne C."/>
            <person name="Gautier V."/>
            <person name="Ament-Velasquez S.L."/>
            <person name="Kruys A."/>
            <person name="Hutchinson M.I."/>
            <person name="Powell A.J."/>
            <person name="Barry K."/>
            <person name="Miller A.N."/>
            <person name="Grigoriev I.V."/>
            <person name="Debuchy R."/>
            <person name="Gladieux P."/>
            <person name="Thoren M.H."/>
            <person name="Johannesson H."/>
        </authorList>
    </citation>
    <scope>NUCLEOTIDE SEQUENCE</scope>
    <source>
        <strain evidence="7">PSN4</strain>
    </source>
</reference>
<evidence type="ECO:0000256" key="3">
    <source>
        <dbReference type="ARBA" id="ARBA00023002"/>
    </source>
</evidence>
<evidence type="ECO:0000313" key="7">
    <source>
        <dbReference type="EMBL" id="KAK1758536.1"/>
    </source>
</evidence>
<protein>
    <recommendedName>
        <fullName evidence="9">2-dehydropantoate 2-reductase</fullName>
    </recommendedName>
</protein>
<feature type="compositionally biased region" description="Polar residues" evidence="4">
    <location>
        <begin position="123"/>
        <end position="149"/>
    </location>
</feature>
<evidence type="ECO:0000256" key="2">
    <source>
        <dbReference type="ARBA" id="ARBA00022857"/>
    </source>
</evidence>
<dbReference type="Gene3D" id="1.10.1040.10">
    <property type="entry name" value="N-(1-d-carboxylethyl)-l-norvaline Dehydrogenase, domain 2"/>
    <property type="match status" value="1"/>
</dbReference>
<keyword evidence="2" id="KW-0521">NADP</keyword>
<feature type="region of interest" description="Disordered" evidence="4">
    <location>
        <begin position="111"/>
        <end position="157"/>
    </location>
</feature>
<dbReference type="InterPro" id="IPR008927">
    <property type="entry name" value="6-PGluconate_DH-like_C_sf"/>
</dbReference>
<dbReference type="InterPro" id="IPR036291">
    <property type="entry name" value="NAD(P)-bd_dom_sf"/>
</dbReference>
<evidence type="ECO:0000256" key="4">
    <source>
        <dbReference type="SAM" id="MobiDB-lite"/>
    </source>
</evidence>
<evidence type="ECO:0008006" key="9">
    <source>
        <dbReference type="Google" id="ProtNLM"/>
    </source>
</evidence>